<dbReference type="InterPro" id="IPR011598">
    <property type="entry name" value="bHLH_dom"/>
</dbReference>
<evidence type="ECO:0000313" key="4">
    <source>
        <dbReference type="EMBL" id="KAK9418197.1"/>
    </source>
</evidence>
<feature type="compositionally biased region" description="Polar residues" evidence="2">
    <location>
        <begin position="423"/>
        <end position="432"/>
    </location>
</feature>
<feature type="region of interest" description="Disordered" evidence="2">
    <location>
        <begin position="1"/>
        <end position="125"/>
    </location>
</feature>
<evidence type="ECO:0000259" key="3">
    <source>
        <dbReference type="PROSITE" id="PS50888"/>
    </source>
</evidence>
<dbReference type="PROSITE" id="PS50888">
    <property type="entry name" value="BHLH"/>
    <property type="match status" value="1"/>
</dbReference>
<evidence type="ECO:0000256" key="1">
    <source>
        <dbReference type="SAM" id="Coils"/>
    </source>
</evidence>
<gene>
    <name evidence="4" type="ORF">SUNI508_08391</name>
</gene>
<keyword evidence="1" id="KW-0175">Coiled coil</keyword>
<organism evidence="4 5">
    <name type="scientific">Seiridium unicorne</name>
    <dbReference type="NCBI Taxonomy" id="138068"/>
    <lineage>
        <taxon>Eukaryota</taxon>
        <taxon>Fungi</taxon>
        <taxon>Dikarya</taxon>
        <taxon>Ascomycota</taxon>
        <taxon>Pezizomycotina</taxon>
        <taxon>Sordariomycetes</taxon>
        <taxon>Xylariomycetidae</taxon>
        <taxon>Amphisphaeriales</taxon>
        <taxon>Sporocadaceae</taxon>
        <taxon>Seiridium</taxon>
    </lineage>
</organism>
<dbReference type="InterPro" id="IPR040112">
    <property type="entry name" value="WetA"/>
</dbReference>
<protein>
    <submittedName>
        <fullName evidence="4">Helix-loop-helix DNA-binding domain-containing protein</fullName>
    </submittedName>
</protein>
<dbReference type="EMBL" id="JARVKF010000393">
    <property type="protein sequence ID" value="KAK9418197.1"/>
    <property type="molecule type" value="Genomic_DNA"/>
</dbReference>
<dbReference type="Gene3D" id="4.10.280.10">
    <property type="entry name" value="Helix-loop-helix DNA-binding domain"/>
    <property type="match status" value="1"/>
</dbReference>
<name>A0ABR2UUJ8_9PEZI</name>
<feature type="region of interest" description="Disordered" evidence="2">
    <location>
        <begin position="256"/>
        <end position="278"/>
    </location>
</feature>
<dbReference type="Proteomes" id="UP001408356">
    <property type="component" value="Unassembled WGS sequence"/>
</dbReference>
<evidence type="ECO:0000313" key="5">
    <source>
        <dbReference type="Proteomes" id="UP001408356"/>
    </source>
</evidence>
<reference evidence="4 5" key="1">
    <citation type="journal article" date="2024" name="J. Plant Pathol.">
        <title>Sequence and assembly of the genome of Seiridium unicorne, isolate CBS 538.82, causal agent of cypress canker disease.</title>
        <authorList>
            <person name="Scali E."/>
            <person name="Rocca G.D."/>
            <person name="Danti R."/>
            <person name="Garbelotto M."/>
            <person name="Barberini S."/>
            <person name="Baroncelli R."/>
            <person name="Emiliani G."/>
        </authorList>
    </citation>
    <scope>NUCLEOTIDE SEQUENCE [LARGE SCALE GENOMIC DNA]</scope>
    <source>
        <strain evidence="4 5">BM-138-508</strain>
    </source>
</reference>
<dbReference type="PANTHER" id="PTHR22934:SF23">
    <property type="entry name" value="ZF-C3H1 DOMAIN-CONTAINING PROTEIN"/>
    <property type="match status" value="1"/>
</dbReference>
<feature type="region of interest" description="Disordered" evidence="2">
    <location>
        <begin position="141"/>
        <end position="172"/>
    </location>
</feature>
<feature type="region of interest" description="Disordered" evidence="2">
    <location>
        <begin position="300"/>
        <end position="331"/>
    </location>
</feature>
<feature type="coiled-coil region" evidence="1">
    <location>
        <begin position="383"/>
        <end position="410"/>
    </location>
</feature>
<comment type="caution">
    <text evidence="4">The sequence shown here is derived from an EMBL/GenBank/DDBJ whole genome shotgun (WGS) entry which is preliminary data.</text>
</comment>
<feature type="compositionally biased region" description="Polar residues" evidence="2">
    <location>
        <begin position="256"/>
        <end position="266"/>
    </location>
</feature>
<feature type="compositionally biased region" description="Polar residues" evidence="2">
    <location>
        <begin position="144"/>
        <end position="156"/>
    </location>
</feature>
<feature type="region of interest" description="Disordered" evidence="2">
    <location>
        <begin position="413"/>
        <end position="483"/>
    </location>
</feature>
<dbReference type="SMART" id="SM00353">
    <property type="entry name" value="HLH"/>
    <property type="match status" value="1"/>
</dbReference>
<sequence length="483" mass="52823">MTTEHPRPASQKLPTGLAGVLNPEENRDSAYFSSTDASSKHTSAASGIGINIVGPSSTTTVYNLPADKTPSPHSQGMFPQPLISPSSNMSINSMVSPTTPGSGRFDRPLSLESNGTNGAFDSRRESVDSRFAQGFGEMKLGNSPYASHNQSTTSIHGTLPQHRHPHPRTSGLDNLSVHRISNGYQPNAERNPQPEPHQKTVRTAPVITGPTTSTLARAAEPTKGQAWAFPEDEIQRMPSAAGNHYYESRRSSITESVASSQFTQESRLPPGQRRLDDGLGADYQRLSTASADFPAVHHHTLQHKQISDLHSEESSPQSGSQPYSRTPELRVSHKLAERKRRTEMKELFEQLRDLMPQERGSKASKWEILTKAIAEHQKQQDYIKQLSGHCQNAQQETDILRREVEILRVENAQLRTGPAAPPSHQTSYSAPGQPSGDPYGKGASRPELPPLRSLSGNIPNGPDSMTGVQYEGQPTNGYRPGQY</sequence>
<feature type="compositionally biased region" description="Polar residues" evidence="2">
    <location>
        <begin position="31"/>
        <end position="45"/>
    </location>
</feature>
<dbReference type="GO" id="GO:0003677">
    <property type="term" value="F:DNA binding"/>
    <property type="evidence" value="ECO:0007669"/>
    <property type="project" value="UniProtKB-KW"/>
</dbReference>
<feature type="compositionally biased region" description="Low complexity" evidence="2">
    <location>
        <begin position="83"/>
        <end position="97"/>
    </location>
</feature>
<feature type="region of interest" description="Disordered" evidence="2">
    <location>
        <begin position="182"/>
        <end position="201"/>
    </location>
</feature>
<feature type="compositionally biased region" description="Low complexity" evidence="2">
    <location>
        <begin position="314"/>
        <end position="324"/>
    </location>
</feature>
<keyword evidence="5" id="KW-1185">Reference proteome</keyword>
<feature type="domain" description="BHLH" evidence="3">
    <location>
        <begin position="328"/>
        <end position="379"/>
    </location>
</feature>
<dbReference type="SUPFAM" id="SSF47459">
    <property type="entry name" value="HLH, helix-loop-helix DNA-binding domain"/>
    <property type="match status" value="1"/>
</dbReference>
<dbReference type="PANTHER" id="PTHR22934">
    <property type="entry name" value="PROTEIN ESC1/WETA-RELATED"/>
    <property type="match status" value="1"/>
</dbReference>
<accession>A0ABR2UUJ8</accession>
<keyword evidence="4" id="KW-0238">DNA-binding</keyword>
<proteinExistence type="predicted"/>
<dbReference type="Pfam" id="PF00010">
    <property type="entry name" value="HLH"/>
    <property type="match status" value="1"/>
</dbReference>
<evidence type="ECO:0000256" key="2">
    <source>
        <dbReference type="SAM" id="MobiDB-lite"/>
    </source>
</evidence>
<dbReference type="InterPro" id="IPR036638">
    <property type="entry name" value="HLH_DNA-bd_sf"/>
</dbReference>